<dbReference type="InterPro" id="IPR000847">
    <property type="entry name" value="LysR_HTH_N"/>
</dbReference>
<dbReference type="InterPro" id="IPR036388">
    <property type="entry name" value="WH-like_DNA-bd_sf"/>
</dbReference>
<proteinExistence type="inferred from homology"/>
<sequence length="299" mass="32755">MNLRRLRYFAVLAQERHFRRAADRLHIAQPGLSQQIKVLENELGATLFDRGPHGVTLTAAGQILLEEGVPLLGQIDRVEQRVREAVEQEQAELRVAHTRSVVGALPDEAIARFSERHPRVRLVIDTGWTTHNLVMLRAGEVDVAFVRLPVADPGDVQVLALGETELVAVLPSGSPLAKRRALEPADLRGLPIVSWPRAQAPGYFDDVQTRLWGDVPPLSTSWEPDPERILHAVAAGAGVGVMDRNRALTLRPPGVAVRRFRNRVTAGFGVAYLTHASGTPVAEFLEICRALQGKHSAAV</sequence>
<dbReference type="PANTHER" id="PTHR30346">
    <property type="entry name" value="TRANSCRIPTIONAL DUAL REGULATOR HCAR-RELATED"/>
    <property type="match status" value="1"/>
</dbReference>
<evidence type="ECO:0000256" key="4">
    <source>
        <dbReference type="ARBA" id="ARBA00023163"/>
    </source>
</evidence>
<evidence type="ECO:0000256" key="1">
    <source>
        <dbReference type="ARBA" id="ARBA00009437"/>
    </source>
</evidence>
<dbReference type="PROSITE" id="PS50931">
    <property type="entry name" value="HTH_LYSR"/>
    <property type="match status" value="1"/>
</dbReference>
<evidence type="ECO:0000256" key="2">
    <source>
        <dbReference type="ARBA" id="ARBA00023015"/>
    </source>
</evidence>
<dbReference type="PANTHER" id="PTHR30346:SF28">
    <property type="entry name" value="HTH-TYPE TRANSCRIPTIONAL REGULATOR CYNR"/>
    <property type="match status" value="1"/>
</dbReference>
<dbReference type="InterPro" id="IPR005119">
    <property type="entry name" value="LysR_subst-bd"/>
</dbReference>
<name>A0A3N2GPA9_9PSEU</name>
<reference evidence="6 7" key="1">
    <citation type="submission" date="2018-11" db="EMBL/GenBank/DDBJ databases">
        <title>Sequencing the genomes of 1000 actinobacteria strains.</title>
        <authorList>
            <person name="Klenk H.-P."/>
        </authorList>
    </citation>
    <scope>NUCLEOTIDE SEQUENCE [LARGE SCALE GENOMIC DNA]</scope>
    <source>
        <strain evidence="6 7">DSM 44348</strain>
    </source>
</reference>
<evidence type="ECO:0000313" key="7">
    <source>
        <dbReference type="Proteomes" id="UP000274843"/>
    </source>
</evidence>
<dbReference type="InterPro" id="IPR036390">
    <property type="entry name" value="WH_DNA-bd_sf"/>
</dbReference>
<gene>
    <name evidence="6" type="ORF">EDD35_0743</name>
</gene>
<evidence type="ECO:0000259" key="5">
    <source>
        <dbReference type="PROSITE" id="PS50931"/>
    </source>
</evidence>
<dbReference type="SUPFAM" id="SSF46785">
    <property type="entry name" value="Winged helix' DNA-binding domain"/>
    <property type="match status" value="1"/>
</dbReference>
<keyword evidence="7" id="KW-1185">Reference proteome</keyword>
<dbReference type="SUPFAM" id="SSF53850">
    <property type="entry name" value="Periplasmic binding protein-like II"/>
    <property type="match status" value="1"/>
</dbReference>
<dbReference type="Gene3D" id="1.10.10.10">
    <property type="entry name" value="Winged helix-like DNA-binding domain superfamily/Winged helix DNA-binding domain"/>
    <property type="match status" value="1"/>
</dbReference>
<dbReference type="FunFam" id="1.10.10.10:FF:000001">
    <property type="entry name" value="LysR family transcriptional regulator"/>
    <property type="match status" value="1"/>
</dbReference>
<dbReference type="PRINTS" id="PR00039">
    <property type="entry name" value="HTHLYSR"/>
</dbReference>
<comment type="caution">
    <text evidence="6">The sequence shown here is derived from an EMBL/GenBank/DDBJ whole genome shotgun (WGS) entry which is preliminary data.</text>
</comment>
<dbReference type="AlphaFoldDB" id="A0A3N2GPA9"/>
<keyword evidence="3 6" id="KW-0238">DNA-binding</keyword>
<evidence type="ECO:0000313" key="6">
    <source>
        <dbReference type="EMBL" id="ROS38466.1"/>
    </source>
</evidence>
<dbReference type="GO" id="GO:0003677">
    <property type="term" value="F:DNA binding"/>
    <property type="evidence" value="ECO:0007669"/>
    <property type="project" value="UniProtKB-KW"/>
</dbReference>
<protein>
    <submittedName>
        <fullName evidence="6">DNA-binding transcriptional LysR family regulator</fullName>
    </submittedName>
</protein>
<organism evidence="6 7">
    <name type="scientific">Amycolatopsis thermoflava</name>
    <dbReference type="NCBI Taxonomy" id="84480"/>
    <lineage>
        <taxon>Bacteria</taxon>
        <taxon>Bacillati</taxon>
        <taxon>Actinomycetota</taxon>
        <taxon>Actinomycetes</taxon>
        <taxon>Pseudonocardiales</taxon>
        <taxon>Pseudonocardiaceae</taxon>
        <taxon>Amycolatopsis</taxon>
        <taxon>Amycolatopsis methanolica group</taxon>
    </lineage>
</organism>
<keyword evidence="4" id="KW-0804">Transcription</keyword>
<dbReference type="Pfam" id="PF00126">
    <property type="entry name" value="HTH_1"/>
    <property type="match status" value="1"/>
</dbReference>
<dbReference type="Gene3D" id="3.40.190.10">
    <property type="entry name" value="Periplasmic binding protein-like II"/>
    <property type="match status" value="2"/>
</dbReference>
<comment type="similarity">
    <text evidence="1">Belongs to the LysR transcriptional regulatory family.</text>
</comment>
<dbReference type="Pfam" id="PF03466">
    <property type="entry name" value="LysR_substrate"/>
    <property type="match status" value="1"/>
</dbReference>
<accession>A0A3N2GPA9</accession>
<dbReference type="EMBL" id="RKHY01000001">
    <property type="protein sequence ID" value="ROS38466.1"/>
    <property type="molecule type" value="Genomic_DNA"/>
</dbReference>
<dbReference type="RefSeq" id="WP_123682837.1">
    <property type="nucleotide sequence ID" value="NZ_RKHY01000001.1"/>
</dbReference>
<keyword evidence="2" id="KW-0805">Transcription regulation</keyword>
<dbReference type="GO" id="GO:0003700">
    <property type="term" value="F:DNA-binding transcription factor activity"/>
    <property type="evidence" value="ECO:0007669"/>
    <property type="project" value="InterPro"/>
</dbReference>
<feature type="domain" description="HTH lysR-type" evidence="5">
    <location>
        <begin position="1"/>
        <end position="58"/>
    </location>
</feature>
<dbReference type="GeneID" id="301842213"/>
<evidence type="ECO:0000256" key="3">
    <source>
        <dbReference type="ARBA" id="ARBA00023125"/>
    </source>
</evidence>
<dbReference type="CDD" id="cd08414">
    <property type="entry name" value="PBP2_LTTR_aromatics_like"/>
    <property type="match status" value="1"/>
</dbReference>
<dbReference type="GO" id="GO:0032993">
    <property type="term" value="C:protein-DNA complex"/>
    <property type="evidence" value="ECO:0007669"/>
    <property type="project" value="TreeGrafter"/>
</dbReference>
<dbReference type="Proteomes" id="UP000274843">
    <property type="component" value="Unassembled WGS sequence"/>
</dbReference>